<dbReference type="InterPro" id="IPR024466">
    <property type="entry name" value="CHP02679_N"/>
</dbReference>
<dbReference type="Proteomes" id="UP000680206">
    <property type="component" value="Unassembled WGS sequence"/>
</dbReference>
<dbReference type="InterPro" id="IPR024465">
    <property type="entry name" value="DUF2399"/>
</dbReference>
<proteinExistence type="predicted"/>
<reference evidence="3 4" key="1">
    <citation type="submission" date="2021-03" db="EMBL/GenBank/DDBJ databases">
        <title>Actinomadura violae sp. nov., isolated from lichen in Thailand.</title>
        <authorList>
            <person name="Kanchanasin P."/>
            <person name="Saeng-In P."/>
            <person name="Phongsopitanun W."/>
            <person name="Yuki M."/>
            <person name="Kudo T."/>
            <person name="Ohkuma M."/>
            <person name="Tanasupawat S."/>
        </authorList>
    </citation>
    <scope>NUCLEOTIDE SEQUENCE [LARGE SCALE GENOMIC DNA]</scope>
    <source>
        <strain evidence="3 4">LCR2-06</strain>
    </source>
</reference>
<sequence>MTDTDRLRRLLGGPDTAWLVRRVRRRLERGRPLTGTVTLAGAAPGQRRAAELLLGRRAGTGTSLSVSLTEVDRVLRASGACAGGLAGAVEVLDGPVRDLAREQAEAAAAWNAAFAPLDEAVAARPEMAEWRGRLDSSGLVRRLASGPGEAAGMLRHLAAVARALPAGGIPLGRFAAETCGNAHALDDGRPLATLALSCARAIAGLPFRADGGAGSRREAWAAVGVHLDELSSTVLCVGLPGDAGTATGRMLAAMRGEPVSLTLRQLRRHTAPMRAGLVRVCENPIVLTAASDALGPACPPLVCGNGRPSAAVWRLLELLAGGGAEFAYHGDFDWGGVAIAAAVRDRVGWRPWRYDATAYREAASGTPLAGRPSPTPWDPALAPAMAERGVRVEEEQVLPDLITDLAGVTRAG</sequence>
<dbReference type="InterPro" id="IPR013495">
    <property type="entry name" value="CHP02679"/>
</dbReference>
<feature type="domain" description="DUF2399" evidence="1">
    <location>
        <begin position="260"/>
        <end position="405"/>
    </location>
</feature>
<dbReference type="EMBL" id="JAGEPF010000001">
    <property type="protein sequence ID" value="MBO2456372.1"/>
    <property type="molecule type" value="Genomic_DNA"/>
</dbReference>
<evidence type="ECO:0000259" key="1">
    <source>
        <dbReference type="Pfam" id="PF09664"/>
    </source>
</evidence>
<name>A0ABS3RI22_9ACTN</name>
<dbReference type="Pfam" id="PF09664">
    <property type="entry name" value="DUF2399"/>
    <property type="match status" value="1"/>
</dbReference>
<gene>
    <name evidence="3" type="ORF">J4709_02050</name>
</gene>
<evidence type="ECO:0000313" key="3">
    <source>
        <dbReference type="EMBL" id="MBO2456372.1"/>
    </source>
</evidence>
<dbReference type="Pfam" id="PF11796">
    <property type="entry name" value="DUF3323"/>
    <property type="match status" value="1"/>
</dbReference>
<comment type="caution">
    <text evidence="3">The sequence shown here is derived from an EMBL/GenBank/DDBJ whole genome shotgun (WGS) entry which is preliminary data.</text>
</comment>
<evidence type="ECO:0000313" key="4">
    <source>
        <dbReference type="Proteomes" id="UP000680206"/>
    </source>
</evidence>
<feature type="domain" description="Conserved hypothetical protein CHP02679 N terminus" evidence="2">
    <location>
        <begin position="33"/>
        <end position="240"/>
    </location>
</feature>
<accession>A0ABS3RI22</accession>
<organism evidence="3 4">
    <name type="scientific">Actinomadura violacea</name>
    <dbReference type="NCBI Taxonomy" id="2819934"/>
    <lineage>
        <taxon>Bacteria</taxon>
        <taxon>Bacillati</taxon>
        <taxon>Actinomycetota</taxon>
        <taxon>Actinomycetes</taxon>
        <taxon>Streptosporangiales</taxon>
        <taxon>Thermomonosporaceae</taxon>
        <taxon>Actinomadura</taxon>
    </lineage>
</organism>
<dbReference type="NCBIfam" id="TIGR02679">
    <property type="entry name" value="TIGR02679 family protein"/>
    <property type="match status" value="1"/>
</dbReference>
<keyword evidence="4" id="KW-1185">Reference proteome</keyword>
<dbReference type="RefSeq" id="WP_208236203.1">
    <property type="nucleotide sequence ID" value="NZ_JAGEPF010000001.1"/>
</dbReference>
<protein>
    <submittedName>
        <fullName evidence="3">TIGR02679 family protein</fullName>
    </submittedName>
</protein>
<evidence type="ECO:0000259" key="2">
    <source>
        <dbReference type="Pfam" id="PF11796"/>
    </source>
</evidence>